<evidence type="ECO:0000259" key="1">
    <source>
        <dbReference type="PROSITE" id="PS51186"/>
    </source>
</evidence>
<dbReference type="EMBL" id="JABANU010000036">
    <property type="protein sequence ID" value="MBI5975963.1"/>
    <property type="molecule type" value="Genomic_DNA"/>
</dbReference>
<sequence>MIRKANTEDRFEIAELTYMIWQDMGLEIVQKNDKSQVINAIERSQIDVHYRNHLSHIWVYEKNQRVAGMIVVYYGDKEYEYEQQWRHLELEDSMVLQEETPLPIMEANKGDMYIESVATFPEFRGQGIATELMQHILKSDHPTKWGLNCDVENQKAFALYQKLGFTVQESKMLYGHEYYYMIYHN</sequence>
<dbReference type="PANTHER" id="PTHR43259">
    <property type="entry name" value="SPT10P"/>
    <property type="match status" value="1"/>
</dbReference>
<proteinExistence type="predicted"/>
<comment type="caution">
    <text evidence="2">The sequence shown here is derived from an EMBL/GenBank/DDBJ whole genome shotgun (WGS) entry which is preliminary data.</text>
</comment>
<dbReference type="RefSeq" id="WP_198618734.1">
    <property type="nucleotide sequence ID" value="NZ_JABANU010000036.1"/>
</dbReference>
<dbReference type="CDD" id="cd04301">
    <property type="entry name" value="NAT_SF"/>
    <property type="match status" value="1"/>
</dbReference>
<dbReference type="Pfam" id="PF00583">
    <property type="entry name" value="Acetyltransf_1"/>
    <property type="match status" value="1"/>
</dbReference>
<evidence type="ECO:0000313" key="2">
    <source>
        <dbReference type="EMBL" id="MBI5975963.1"/>
    </source>
</evidence>
<accession>A0ABS0TB71</accession>
<feature type="domain" description="N-acetyltransferase" evidence="1">
    <location>
        <begin position="1"/>
        <end position="185"/>
    </location>
</feature>
<reference evidence="2 3" key="1">
    <citation type="submission" date="2020-04" db="EMBL/GenBank/DDBJ databases">
        <title>Staphylococcus species from domestic dog.</title>
        <authorList>
            <person name="Paterson G.K."/>
        </authorList>
    </citation>
    <scope>NUCLEOTIDE SEQUENCE [LARGE SCALE GENOMIC DNA]</scope>
    <source>
        <strain evidence="2 3">H16/1A</strain>
    </source>
</reference>
<dbReference type="InterPro" id="IPR000182">
    <property type="entry name" value="GNAT_dom"/>
</dbReference>
<dbReference type="PROSITE" id="PS51186">
    <property type="entry name" value="GNAT"/>
    <property type="match status" value="1"/>
</dbReference>
<organism evidence="2 3">
    <name type="scientific">Staphylococcus canis</name>
    <dbReference type="NCBI Taxonomy" id="2724942"/>
    <lineage>
        <taxon>Bacteria</taxon>
        <taxon>Bacillati</taxon>
        <taxon>Bacillota</taxon>
        <taxon>Bacilli</taxon>
        <taxon>Bacillales</taxon>
        <taxon>Staphylococcaceae</taxon>
        <taxon>Staphylococcus</taxon>
    </lineage>
</organism>
<dbReference type="PANTHER" id="PTHR43259:SF1">
    <property type="entry name" value="N-ACETYLTRANSFERASE DOMAIN-CONTAINING PROTEIN"/>
    <property type="match status" value="1"/>
</dbReference>
<dbReference type="InterPro" id="IPR016181">
    <property type="entry name" value="Acyl_CoA_acyltransferase"/>
</dbReference>
<dbReference type="Proteomes" id="UP000751852">
    <property type="component" value="Unassembled WGS sequence"/>
</dbReference>
<gene>
    <name evidence="2" type="ORF">HHH54_10355</name>
</gene>
<evidence type="ECO:0000313" key="3">
    <source>
        <dbReference type="Proteomes" id="UP000751852"/>
    </source>
</evidence>
<name>A0ABS0TB71_9STAP</name>
<dbReference type="InterPro" id="IPR052829">
    <property type="entry name" value="N-acetyltransferase_domain"/>
</dbReference>
<protein>
    <submittedName>
        <fullName evidence="2">GNAT family N-acetyltransferase</fullName>
    </submittedName>
</protein>
<dbReference type="Gene3D" id="3.40.630.30">
    <property type="match status" value="1"/>
</dbReference>
<dbReference type="SUPFAM" id="SSF55729">
    <property type="entry name" value="Acyl-CoA N-acyltransferases (Nat)"/>
    <property type="match status" value="1"/>
</dbReference>
<keyword evidence="3" id="KW-1185">Reference proteome</keyword>